<comment type="caution">
    <text evidence="1">The sequence shown here is derived from an EMBL/GenBank/DDBJ whole genome shotgun (WGS) entry which is preliminary data.</text>
</comment>
<sequence length="171" mass="18479">MYAQHRVQVHRARERMKAARGLNTLLLLACLLIILIPNVEAVDRTSIHVSGGGDRSLEGQQLQAGTQEKDRSSDQPLSSNSFNQSLSTCTCPISGSVILRATNIGMLQWVLVCILLLCFFAPDANAKLPEAAAINPHGQQKHSIMERDIIKMDSAAATAGVDHVSILPKDG</sequence>
<protein>
    <submittedName>
        <fullName evidence="1">Uncharacterized protein</fullName>
    </submittedName>
</protein>
<proteinExistence type="predicted"/>
<organism evidence="1 2">
    <name type="scientific">Diphasiastrum complanatum</name>
    <name type="common">Issler's clubmoss</name>
    <name type="synonym">Lycopodium complanatum</name>
    <dbReference type="NCBI Taxonomy" id="34168"/>
    <lineage>
        <taxon>Eukaryota</taxon>
        <taxon>Viridiplantae</taxon>
        <taxon>Streptophyta</taxon>
        <taxon>Embryophyta</taxon>
        <taxon>Tracheophyta</taxon>
        <taxon>Lycopodiopsida</taxon>
        <taxon>Lycopodiales</taxon>
        <taxon>Lycopodiaceae</taxon>
        <taxon>Lycopodioideae</taxon>
        <taxon>Diphasiastrum</taxon>
    </lineage>
</organism>
<dbReference type="EMBL" id="CM055102">
    <property type="protein sequence ID" value="KAJ7538895.1"/>
    <property type="molecule type" value="Genomic_DNA"/>
</dbReference>
<dbReference type="Proteomes" id="UP001162992">
    <property type="component" value="Chromosome 11"/>
</dbReference>
<reference evidence="2" key="1">
    <citation type="journal article" date="2024" name="Proc. Natl. Acad. Sci. U.S.A.">
        <title>Extraordinary preservation of gene collinearity over three hundred million years revealed in homosporous lycophytes.</title>
        <authorList>
            <person name="Li C."/>
            <person name="Wickell D."/>
            <person name="Kuo L.Y."/>
            <person name="Chen X."/>
            <person name="Nie B."/>
            <person name="Liao X."/>
            <person name="Peng D."/>
            <person name="Ji J."/>
            <person name="Jenkins J."/>
            <person name="Williams M."/>
            <person name="Shu S."/>
            <person name="Plott C."/>
            <person name="Barry K."/>
            <person name="Rajasekar S."/>
            <person name="Grimwood J."/>
            <person name="Han X."/>
            <person name="Sun S."/>
            <person name="Hou Z."/>
            <person name="He W."/>
            <person name="Dai G."/>
            <person name="Sun C."/>
            <person name="Schmutz J."/>
            <person name="Leebens-Mack J.H."/>
            <person name="Li F.W."/>
            <person name="Wang L."/>
        </authorList>
    </citation>
    <scope>NUCLEOTIDE SEQUENCE [LARGE SCALE GENOMIC DNA]</scope>
    <source>
        <strain evidence="2">cv. PW_Plant_1</strain>
    </source>
</reference>
<evidence type="ECO:0000313" key="2">
    <source>
        <dbReference type="Proteomes" id="UP001162992"/>
    </source>
</evidence>
<accession>A0ACC2CAE9</accession>
<keyword evidence="2" id="KW-1185">Reference proteome</keyword>
<evidence type="ECO:0000313" key="1">
    <source>
        <dbReference type="EMBL" id="KAJ7538895.1"/>
    </source>
</evidence>
<gene>
    <name evidence="1" type="ORF">O6H91_11G068100</name>
</gene>
<name>A0ACC2CAE9_DIPCM</name>